<feature type="signal peptide" evidence="2">
    <location>
        <begin position="1"/>
        <end position="21"/>
    </location>
</feature>
<comment type="caution">
    <text evidence="3">The sequence shown here is derived from an EMBL/GenBank/DDBJ whole genome shotgun (WGS) entry which is preliminary data.</text>
</comment>
<evidence type="ECO:0000256" key="1">
    <source>
        <dbReference type="SAM" id="MobiDB-lite"/>
    </source>
</evidence>
<feature type="region of interest" description="Disordered" evidence="1">
    <location>
        <begin position="97"/>
        <end position="117"/>
    </location>
</feature>
<organism evidence="3 4">
    <name type="scientific">Rhodocollybia butyracea</name>
    <dbReference type="NCBI Taxonomy" id="206335"/>
    <lineage>
        <taxon>Eukaryota</taxon>
        <taxon>Fungi</taxon>
        <taxon>Dikarya</taxon>
        <taxon>Basidiomycota</taxon>
        <taxon>Agaricomycotina</taxon>
        <taxon>Agaricomycetes</taxon>
        <taxon>Agaricomycetidae</taxon>
        <taxon>Agaricales</taxon>
        <taxon>Marasmiineae</taxon>
        <taxon>Omphalotaceae</taxon>
        <taxon>Rhodocollybia</taxon>
    </lineage>
</organism>
<dbReference type="Proteomes" id="UP000772434">
    <property type="component" value="Unassembled WGS sequence"/>
</dbReference>
<reference evidence="3" key="1">
    <citation type="submission" date="2020-11" db="EMBL/GenBank/DDBJ databases">
        <authorList>
            <consortium name="DOE Joint Genome Institute"/>
            <person name="Ahrendt S."/>
            <person name="Riley R."/>
            <person name="Andreopoulos W."/>
            <person name="Labutti K."/>
            <person name="Pangilinan J."/>
            <person name="Ruiz-Duenas F.J."/>
            <person name="Barrasa J.M."/>
            <person name="Sanchez-Garcia M."/>
            <person name="Camarero S."/>
            <person name="Miyauchi S."/>
            <person name="Serrano A."/>
            <person name="Linde D."/>
            <person name="Babiker R."/>
            <person name="Drula E."/>
            <person name="Ayuso-Fernandez I."/>
            <person name="Pacheco R."/>
            <person name="Padilla G."/>
            <person name="Ferreira P."/>
            <person name="Barriuso J."/>
            <person name="Kellner H."/>
            <person name="Castanera R."/>
            <person name="Alfaro M."/>
            <person name="Ramirez L."/>
            <person name="Pisabarro A.G."/>
            <person name="Kuo A."/>
            <person name="Tritt A."/>
            <person name="Lipzen A."/>
            <person name="He G."/>
            <person name="Yan M."/>
            <person name="Ng V."/>
            <person name="Cullen D."/>
            <person name="Martin F."/>
            <person name="Rosso M.-N."/>
            <person name="Henrissat B."/>
            <person name="Hibbett D."/>
            <person name="Martinez A.T."/>
            <person name="Grigoriev I.V."/>
        </authorList>
    </citation>
    <scope>NUCLEOTIDE SEQUENCE</scope>
    <source>
        <strain evidence="3">AH 40177</strain>
    </source>
</reference>
<proteinExistence type="predicted"/>
<protein>
    <submittedName>
        <fullName evidence="3">Uncharacterized protein</fullName>
    </submittedName>
</protein>
<evidence type="ECO:0000256" key="2">
    <source>
        <dbReference type="SAM" id="SignalP"/>
    </source>
</evidence>
<gene>
    <name evidence="3" type="ORF">BDP27DRAFT_1377301</name>
</gene>
<feature type="chain" id="PRO_5040189552" evidence="2">
    <location>
        <begin position="22"/>
        <end position="171"/>
    </location>
</feature>
<name>A0A9P5TUK4_9AGAR</name>
<evidence type="ECO:0000313" key="4">
    <source>
        <dbReference type="Proteomes" id="UP000772434"/>
    </source>
</evidence>
<keyword evidence="2" id="KW-0732">Signal</keyword>
<dbReference type="EMBL" id="JADNRY010001014">
    <property type="protein sequence ID" value="KAF9022575.1"/>
    <property type="molecule type" value="Genomic_DNA"/>
</dbReference>
<sequence>MRFTAHYICVLLVASLSCVWAMPIARDRTAFRVSPVPLVARTGNDAKGDERFKVSPWMKKGPVGVNNFYWTRAPTEEVPSKILELAVKFVEKTLKKGGMPRPDTMPRPSKAPESFKADKTLEADKGLSTQDFPYAFEFDYSGLLEPVHFKAIMNGEGNGKVFRRQFRMHEP</sequence>
<keyword evidence="4" id="KW-1185">Reference proteome</keyword>
<evidence type="ECO:0000313" key="3">
    <source>
        <dbReference type="EMBL" id="KAF9022575.1"/>
    </source>
</evidence>
<dbReference type="PROSITE" id="PS51257">
    <property type="entry name" value="PROKAR_LIPOPROTEIN"/>
    <property type="match status" value="1"/>
</dbReference>
<dbReference type="AlphaFoldDB" id="A0A9P5TUK4"/>
<accession>A0A9P5TUK4</accession>